<dbReference type="GO" id="GO:0016020">
    <property type="term" value="C:membrane"/>
    <property type="evidence" value="ECO:0007669"/>
    <property type="project" value="UniProtKB-SubCell"/>
</dbReference>
<gene>
    <name evidence="8" type="ORF">CAL65_04120</name>
</gene>
<comment type="caution">
    <text evidence="8">The sequence shown here is derived from an EMBL/GenBank/DDBJ whole genome shotgun (WGS) entry which is preliminary data.</text>
</comment>
<dbReference type="Proteomes" id="UP000256763">
    <property type="component" value="Unassembled WGS sequence"/>
</dbReference>
<evidence type="ECO:0000256" key="5">
    <source>
        <dbReference type="SAM" id="Coils"/>
    </source>
</evidence>
<organism evidence="8 9">
    <name type="scientific">Alkalilimnicola ehrlichii</name>
    <dbReference type="NCBI Taxonomy" id="351052"/>
    <lineage>
        <taxon>Bacteria</taxon>
        <taxon>Pseudomonadati</taxon>
        <taxon>Pseudomonadota</taxon>
        <taxon>Gammaproteobacteria</taxon>
        <taxon>Chromatiales</taxon>
        <taxon>Ectothiorhodospiraceae</taxon>
        <taxon>Alkalilimnicola</taxon>
    </lineage>
</organism>
<evidence type="ECO:0000256" key="3">
    <source>
        <dbReference type="ARBA" id="ARBA00029447"/>
    </source>
</evidence>
<dbReference type="InterPro" id="IPR004090">
    <property type="entry name" value="Chemotax_Me-accpt_rcpt"/>
</dbReference>
<dbReference type="PANTHER" id="PTHR32089">
    <property type="entry name" value="METHYL-ACCEPTING CHEMOTAXIS PROTEIN MCPB"/>
    <property type="match status" value="1"/>
</dbReference>
<evidence type="ECO:0000256" key="1">
    <source>
        <dbReference type="ARBA" id="ARBA00004370"/>
    </source>
</evidence>
<evidence type="ECO:0000256" key="4">
    <source>
        <dbReference type="PROSITE-ProRule" id="PRU00284"/>
    </source>
</evidence>
<keyword evidence="6" id="KW-0812">Transmembrane</keyword>
<comment type="similarity">
    <text evidence="3">Belongs to the methyl-accepting chemotaxis (MCP) protein family.</text>
</comment>
<keyword evidence="2 4" id="KW-0807">Transducer</keyword>
<reference evidence="9" key="1">
    <citation type="submission" date="2017-05" db="EMBL/GenBank/DDBJ databases">
        <authorList>
            <person name="Sharma S."/>
            <person name="Sidhu C."/>
            <person name="Pinnaka A.K."/>
        </authorList>
    </citation>
    <scope>NUCLEOTIDE SEQUENCE [LARGE SCALE GENOMIC DNA]</scope>
    <source>
        <strain evidence="9">AK93</strain>
    </source>
</reference>
<dbReference type="GO" id="GO:0004888">
    <property type="term" value="F:transmembrane signaling receptor activity"/>
    <property type="evidence" value="ECO:0007669"/>
    <property type="project" value="InterPro"/>
</dbReference>
<protein>
    <recommendedName>
        <fullName evidence="7">Methyl-accepting transducer domain-containing protein</fullName>
    </recommendedName>
</protein>
<dbReference type="Gene3D" id="1.10.287.950">
    <property type="entry name" value="Methyl-accepting chemotaxis protein"/>
    <property type="match status" value="1"/>
</dbReference>
<dbReference type="SMART" id="SM00283">
    <property type="entry name" value="MA"/>
    <property type="match status" value="1"/>
</dbReference>
<dbReference type="EMBL" id="NFZW01000003">
    <property type="protein sequence ID" value="RFA38543.1"/>
    <property type="molecule type" value="Genomic_DNA"/>
</dbReference>
<accession>A0A3E0X2D6</accession>
<dbReference type="Pfam" id="PF00015">
    <property type="entry name" value="MCPsignal"/>
    <property type="match status" value="1"/>
</dbReference>
<dbReference type="InterPro" id="IPR004089">
    <property type="entry name" value="MCPsignal_dom"/>
</dbReference>
<evidence type="ECO:0000256" key="6">
    <source>
        <dbReference type="SAM" id="Phobius"/>
    </source>
</evidence>
<dbReference type="SUPFAM" id="SSF58104">
    <property type="entry name" value="Methyl-accepting chemotaxis protein (MCP) signaling domain"/>
    <property type="match status" value="1"/>
</dbReference>
<name>A0A3E0X2D6_9GAMM</name>
<dbReference type="OrthoDB" id="9765776at2"/>
<dbReference type="AlphaFoldDB" id="A0A3E0X2D6"/>
<keyword evidence="5" id="KW-0175">Coiled coil</keyword>
<evidence type="ECO:0000259" key="7">
    <source>
        <dbReference type="PROSITE" id="PS50111"/>
    </source>
</evidence>
<dbReference type="PROSITE" id="PS50111">
    <property type="entry name" value="CHEMOTAXIS_TRANSDUC_2"/>
    <property type="match status" value="1"/>
</dbReference>
<evidence type="ECO:0000313" key="9">
    <source>
        <dbReference type="Proteomes" id="UP000256763"/>
    </source>
</evidence>
<keyword evidence="6" id="KW-1133">Transmembrane helix</keyword>
<dbReference type="GO" id="GO:0007165">
    <property type="term" value="P:signal transduction"/>
    <property type="evidence" value="ECO:0007669"/>
    <property type="project" value="UniProtKB-KW"/>
</dbReference>
<dbReference type="GO" id="GO:0006935">
    <property type="term" value="P:chemotaxis"/>
    <property type="evidence" value="ECO:0007669"/>
    <property type="project" value="InterPro"/>
</dbReference>
<comment type="subcellular location">
    <subcellularLocation>
        <location evidence="1">Membrane</location>
    </subcellularLocation>
</comment>
<sequence>MNRRARGRLSGRERIRRSRMGLVDQDALRACMKTPYLPLVIGSAGLLLAAPWVVGVPVVVGMLAIAWAQRRFRRVVESSEREQREALHAELSEHWAEQVYRPSLAGLASDLFPVWQRQVENARYQTEEAVGGLMGEFTEMVANLGEATEVFSGVVTDESGFGRLFQRSEQRLNEVVRRLEAALEEQRVQLERIEHLGSYIKELNAMADEVAGVAEQTNLLALNASIEAARAGEQGRGFAVVASEVRALSQRSGESGRSIAEKVEEISEAIRKACDSARDTGEQQESVKYSEQAITAVLEEFRNVAENLTDAGRRLNDTNGHIQNRISAALVKLQFQDRTSQILCHVRDSIGRTAVHLDELVDSVDVARPVEVARLLQELEKDYAMADERTAHAGDVRKESDEGDITFF</sequence>
<proteinExistence type="inferred from homology"/>
<evidence type="ECO:0000313" key="8">
    <source>
        <dbReference type="EMBL" id="RFA38543.1"/>
    </source>
</evidence>
<keyword evidence="6" id="KW-0472">Membrane</keyword>
<keyword evidence="9" id="KW-1185">Reference proteome</keyword>
<dbReference type="PANTHER" id="PTHR32089:SF112">
    <property type="entry name" value="LYSOZYME-LIKE PROTEIN-RELATED"/>
    <property type="match status" value="1"/>
</dbReference>
<feature type="coiled-coil region" evidence="5">
    <location>
        <begin position="165"/>
        <end position="196"/>
    </location>
</feature>
<feature type="domain" description="Methyl-accepting transducer" evidence="7">
    <location>
        <begin position="108"/>
        <end position="318"/>
    </location>
</feature>
<feature type="transmembrane region" description="Helical" evidence="6">
    <location>
        <begin position="39"/>
        <end position="68"/>
    </location>
</feature>
<dbReference type="PRINTS" id="PR00260">
    <property type="entry name" value="CHEMTRNSDUCR"/>
</dbReference>
<evidence type="ECO:0000256" key="2">
    <source>
        <dbReference type="ARBA" id="ARBA00023224"/>
    </source>
</evidence>